<dbReference type="InterPro" id="IPR028877">
    <property type="entry name" value="Ribosomal_eL20"/>
</dbReference>
<dbReference type="SMR" id="A0A4V1FB94"/>
<keyword evidence="1 3" id="KW-0689">Ribosomal protein</keyword>
<gene>
    <name evidence="3" type="primary">rpl18a</name>
    <name evidence="3" type="synonym">rpl20e</name>
    <name evidence="3" type="synonym">rplX</name>
    <name evidence="5" type="ORF">DKM28_17305</name>
    <name evidence="6" type="ORF">FQU78_02515</name>
</gene>
<keyword evidence="3" id="KW-0699">rRNA-binding</keyword>
<name>A0A4V1FB94_METMZ</name>
<evidence type="ECO:0000313" key="7">
    <source>
        <dbReference type="Proteomes" id="UP000300067"/>
    </source>
</evidence>
<dbReference type="Pfam" id="PF01775">
    <property type="entry name" value="Ribosomal_L18A"/>
    <property type="match status" value="1"/>
</dbReference>
<evidence type="ECO:0000256" key="1">
    <source>
        <dbReference type="ARBA" id="ARBA00022980"/>
    </source>
</evidence>
<feature type="domain" description="Large ribosomal subunit protein eL20" evidence="4">
    <location>
        <begin position="4"/>
        <end position="59"/>
    </location>
</feature>
<dbReference type="SUPFAM" id="SSF160374">
    <property type="entry name" value="RplX-like"/>
    <property type="match status" value="1"/>
</dbReference>
<organism evidence="5 7">
    <name type="scientific">Methanosarcina mazei</name>
    <name type="common">Methanosarcina frisia</name>
    <dbReference type="NCBI Taxonomy" id="2209"/>
    <lineage>
        <taxon>Archaea</taxon>
        <taxon>Methanobacteriati</taxon>
        <taxon>Methanobacteriota</taxon>
        <taxon>Stenosarchaea group</taxon>
        <taxon>Methanomicrobia</taxon>
        <taxon>Methanosarcinales</taxon>
        <taxon>Methanosarcinaceae</taxon>
        <taxon>Methanosarcina</taxon>
    </lineage>
</organism>
<accession>A0A4V1FB94</accession>
<dbReference type="GO" id="GO:0005840">
    <property type="term" value="C:ribosome"/>
    <property type="evidence" value="ECO:0007669"/>
    <property type="project" value="UniProtKB-KW"/>
</dbReference>
<dbReference type="OMA" id="FAEFETT"/>
<dbReference type="HAMAP" id="MF_00273">
    <property type="entry name" value="Ribosomal_eL20"/>
    <property type="match status" value="1"/>
</dbReference>
<reference evidence="6 8" key="2">
    <citation type="journal article" date="2020" name="Environ. Microbiol. Rep.">
        <title>Redox cycling of Fe(II) and Fe(III) in magnetite accelerates aceticlastic methanogenesis by Methanosarcina mazei.</title>
        <authorList>
            <person name="Wang H."/>
            <person name="Byrne J.M."/>
            <person name="Liu P."/>
            <person name="Liu J."/>
            <person name="Dong X."/>
            <person name="Lu Y."/>
        </authorList>
    </citation>
    <scope>NUCLEOTIDE SEQUENCE [LARGE SCALE GENOMIC DNA]</scope>
    <source>
        <strain evidence="6">Zm-15</strain>
        <strain evidence="8">zm-15</strain>
    </source>
</reference>
<evidence type="ECO:0000313" key="6">
    <source>
        <dbReference type="EMBL" id="QIB90069.1"/>
    </source>
</evidence>
<reference evidence="5 7" key="1">
    <citation type="submission" date="2018-05" db="EMBL/GenBank/DDBJ databases">
        <title>Methanosarcina gilichinskyana sp. nov., a novel methanogenic archaeon isolated from Holocene permafrost, North East Russia.</title>
        <authorList>
            <person name="Oshurkova V."/>
            <person name="Meer M."/>
            <person name="Bochkareva O."/>
            <person name="Shcherbakova V."/>
        </authorList>
    </citation>
    <scope>NUCLEOTIDE SEQUENCE [LARGE SCALE GENOMIC DNA]</scope>
    <source>
        <strain evidence="5 7">JL01</strain>
    </source>
</reference>
<keyword evidence="3" id="KW-0694">RNA-binding</keyword>
<evidence type="ECO:0000313" key="8">
    <source>
        <dbReference type="Proteomes" id="UP000467371"/>
    </source>
</evidence>
<dbReference type="GO" id="GO:0006412">
    <property type="term" value="P:translation"/>
    <property type="evidence" value="ECO:0007669"/>
    <property type="project" value="UniProtKB-UniRule"/>
</dbReference>
<comment type="similarity">
    <text evidence="3">Belongs to the eukaryotic ribosomal protein eL20 family.</text>
</comment>
<dbReference type="EMBL" id="CP029709">
    <property type="protein sequence ID" value="QCR18013.1"/>
    <property type="molecule type" value="Genomic_DNA"/>
</dbReference>
<evidence type="ECO:0000259" key="4">
    <source>
        <dbReference type="Pfam" id="PF01775"/>
    </source>
</evidence>
<dbReference type="Gene3D" id="3.10.20.10">
    <property type="match status" value="1"/>
</dbReference>
<protein>
    <recommendedName>
        <fullName evidence="3">Large ribosomal subunit protein eL20</fullName>
    </recommendedName>
</protein>
<dbReference type="GO" id="GO:0070180">
    <property type="term" value="F:large ribosomal subunit rRNA binding"/>
    <property type="evidence" value="ECO:0007669"/>
    <property type="project" value="UniProtKB-UniRule"/>
</dbReference>
<evidence type="ECO:0000256" key="2">
    <source>
        <dbReference type="ARBA" id="ARBA00023274"/>
    </source>
</evidence>
<dbReference type="GO" id="GO:1990904">
    <property type="term" value="C:ribonucleoprotein complex"/>
    <property type="evidence" value="ECO:0007669"/>
    <property type="project" value="UniProtKB-KW"/>
</dbReference>
<dbReference type="NCBIfam" id="NF001981">
    <property type="entry name" value="PRK00773.1-1"/>
    <property type="match status" value="1"/>
</dbReference>
<dbReference type="GO" id="GO:0003735">
    <property type="term" value="F:structural constituent of ribosome"/>
    <property type="evidence" value="ECO:0007669"/>
    <property type="project" value="InterPro"/>
</dbReference>
<dbReference type="Proteomes" id="UP000467371">
    <property type="component" value="Chromosome"/>
</dbReference>
<dbReference type="Proteomes" id="UP000300067">
    <property type="component" value="Chromosome"/>
</dbReference>
<keyword evidence="2 3" id="KW-0687">Ribonucleoprotein</keyword>
<proteinExistence type="inferred from homology"/>
<evidence type="ECO:0000256" key="3">
    <source>
        <dbReference type="HAMAP-Rule" id="MF_00273"/>
    </source>
</evidence>
<evidence type="ECO:0000313" key="5">
    <source>
        <dbReference type="EMBL" id="QCR18013.1"/>
    </source>
</evidence>
<dbReference type="InterPro" id="IPR023573">
    <property type="entry name" value="Ribosomal_eL20_dom"/>
</dbReference>
<sequence>MVMMKSFIVKGKFKAGNSWEKFTKKIESQNEKNATDKTYSIFGSKHGVKRSQIQIESVAEE</sequence>
<dbReference type="EMBL" id="CP042908">
    <property type="protein sequence ID" value="QIB90069.1"/>
    <property type="molecule type" value="Genomic_DNA"/>
</dbReference>
<dbReference type="AlphaFoldDB" id="A0A4V1FB94"/>
<comment type="subunit">
    <text evidence="3">Part of the 50S ribosomal subunit. Binds 23S rRNA.</text>
</comment>